<dbReference type="PANTHER" id="PTHR11538">
    <property type="entry name" value="PHENYLALANYL-TRNA SYNTHETASE"/>
    <property type="match status" value="1"/>
</dbReference>
<feature type="domain" description="FDX-ACB" evidence="1">
    <location>
        <begin position="633"/>
        <end position="724"/>
    </location>
</feature>
<proteinExistence type="predicted"/>
<dbReference type="PANTHER" id="PTHR11538:SF26">
    <property type="entry name" value="FERREDOXIN-FOLD ANTICODON-BINDING DOMAIN-CONTAINING PROTEIN 1"/>
    <property type="match status" value="1"/>
</dbReference>
<evidence type="ECO:0000259" key="1">
    <source>
        <dbReference type="PROSITE" id="PS51447"/>
    </source>
</evidence>
<dbReference type="SMART" id="SM00896">
    <property type="entry name" value="FDX-ACB"/>
    <property type="match status" value="1"/>
</dbReference>
<organism evidence="2 3">
    <name type="scientific">Biomphalaria glabrata</name>
    <name type="common">Bloodfluke planorb</name>
    <name type="synonym">Freshwater snail</name>
    <dbReference type="NCBI Taxonomy" id="6526"/>
    <lineage>
        <taxon>Eukaryota</taxon>
        <taxon>Metazoa</taxon>
        <taxon>Spiralia</taxon>
        <taxon>Lophotrochozoa</taxon>
        <taxon>Mollusca</taxon>
        <taxon>Gastropoda</taxon>
        <taxon>Heterobranchia</taxon>
        <taxon>Euthyneura</taxon>
        <taxon>Panpulmonata</taxon>
        <taxon>Hygrophila</taxon>
        <taxon>Lymnaeoidea</taxon>
        <taxon>Planorbidae</taxon>
        <taxon>Biomphalaria</taxon>
    </lineage>
</organism>
<dbReference type="Pfam" id="PF10354">
    <property type="entry name" value="BMT5-like"/>
    <property type="match status" value="1"/>
</dbReference>
<accession>A0A9W3BHM3</accession>
<dbReference type="Pfam" id="PF03147">
    <property type="entry name" value="FDX-ACB"/>
    <property type="match status" value="1"/>
</dbReference>
<keyword evidence="2" id="KW-1185">Reference proteome</keyword>
<dbReference type="AlphaFoldDB" id="A0A9W3BHM3"/>
<dbReference type="RefSeq" id="XP_055898930.1">
    <property type="nucleotide sequence ID" value="XM_056042955.1"/>
</dbReference>
<dbReference type="OrthoDB" id="273345at2759"/>
<name>A0A9W3BHM3_BIOGL</name>
<dbReference type="InterPro" id="IPR036690">
    <property type="entry name" value="Fdx_antiC-bd_sf"/>
</dbReference>
<protein>
    <submittedName>
        <fullName evidence="3 4">Uncharacterized protein LOC129928497</fullName>
    </submittedName>
</protein>
<evidence type="ECO:0000313" key="2">
    <source>
        <dbReference type="Proteomes" id="UP001165740"/>
    </source>
</evidence>
<dbReference type="SUPFAM" id="SSF54991">
    <property type="entry name" value="Anticodon-binding domain of PheRS"/>
    <property type="match status" value="1"/>
</dbReference>
<dbReference type="PROSITE" id="PS51447">
    <property type="entry name" value="FDX_ACB"/>
    <property type="match status" value="1"/>
</dbReference>
<dbReference type="GO" id="GO:0070042">
    <property type="term" value="F:rRNA (uridine-N3-)-methyltransferase activity"/>
    <property type="evidence" value="ECO:0007669"/>
    <property type="project" value="InterPro"/>
</dbReference>
<evidence type="ECO:0000313" key="3">
    <source>
        <dbReference type="RefSeq" id="XP_055898930.1"/>
    </source>
</evidence>
<sequence>MDSPSPGNVLIVGDGDFSFTVSLMKKANLVGPQVTTSTIQTKDAIQQLQLGSENIDFLTEIGVDVLFETDARELHSHPVVRLKDYHRIIFNFPLADRHNIKKNRALLEEFFASCHQILVCEGHVFVTLCKGQGGTPADQPMRSWHDSWQVLAMAANAGFLLNNILTFDISSFPGYHSTGFRFQDKSFSTDGALTHIFEKAEPIRAQDDIKLRGVVTCGESCFSCSQYLVDKLDKDLLHKEDNPLCILRKTLEKLLACNMRGSVVPDPPSWQVLPGYTSGVFVSKNLEQKSLPERSEEELIEVTVEEKERKNEVNASLKVKTSLLKHGLDETLKSTLDSHPSDHCLHHCVIDNPESVYLLLKNKLSETCGGVSQSCSDNNDVTSSGSLKPTGIDQTDFISGNIENKMYHFRASLLENLPDLLLKLNEDQTLPTEVVECDVSSGIILSGQCYIQCPIAPNIVPSQHELVAVFKLSSDTCSIASQSDKFLKDKASLDHDIAIASNSPYESLVRALDSTLRNSSLFINHNLHIEDYKGSQTIKVKGVDSLSHIKIISIDSSYPSSTISSELCSRTVGLTFKVKTPLANFCIAIFRLDAIAISICDIPDPRLLYSCSPKFVRQFQEISFRVKYLPFSLFPMKFVHDLSFWENGDFQETDLYSIVRDIAGDVVVNVVLIDLYTDSENGRKSCCYRLHFLSHDQVLSYLTSWKLQSLIRLAVAQKLGVTLR</sequence>
<dbReference type="OMA" id="RCYRLQF"/>
<dbReference type="GeneID" id="129928497"/>
<dbReference type="GO" id="GO:0005737">
    <property type="term" value="C:cytoplasm"/>
    <property type="evidence" value="ECO:0007669"/>
    <property type="project" value="TreeGrafter"/>
</dbReference>
<dbReference type="Proteomes" id="UP001165740">
    <property type="component" value="Chromosome 10"/>
</dbReference>
<dbReference type="Gene3D" id="3.30.70.380">
    <property type="entry name" value="Ferrodoxin-fold anticodon-binding domain"/>
    <property type="match status" value="1"/>
</dbReference>
<evidence type="ECO:0000313" key="4">
    <source>
        <dbReference type="RefSeq" id="XP_055898931.1"/>
    </source>
</evidence>
<dbReference type="GO" id="GO:0070475">
    <property type="term" value="P:rRNA base methylation"/>
    <property type="evidence" value="ECO:0007669"/>
    <property type="project" value="InterPro"/>
</dbReference>
<reference evidence="3 4" key="1">
    <citation type="submission" date="2025-04" db="UniProtKB">
        <authorList>
            <consortium name="RefSeq"/>
        </authorList>
    </citation>
    <scope>IDENTIFICATION</scope>
</reference>
<dbReference type="RefSeq" id="XP_055898931.1">
    <property type="nucleotide sequence ID" value="XM_056042956.1"/>
</dbReference>
<dbReference type="InterPro" id="IPR005121">
    <property type="entry name" value="Fdx_antiC-bd"/>
</dbReference>
<dbReference type="InterPro" id="IPR019446">
    <property type="entry name" value="BMT5-like"/>
</dbReference>
<gene>
    <name evidence="3 4" type="primary">LOC129928497</name>
</gene>